<feature type="compositionally biased region" description="Polar residues" evidence="1">
    <location>
        <begin position="53"/>
        <end position="65"/>
    </location>
</feature>
<protein>
    <submittedName>
        <fullName evidence="2">Uncharacterized protein</fullName>
    </submittedName>
</protein>
<sequence length="141" mass="15827">MEQTAAVVEEWAHGLDAEWKEKSLSLRAFAQSCRRRWTRHSPSDPAIVGSSHRAASSQPGRTNVNKDCATHSEERTYRGRKREKKIETSVMRIIDRLPPAHPPPPAPLGIEPTTQACALDQNRTWDPSVHRPTLYPPSQTG</sequence>
<feature type="region of interest" description="Disordered" evidence="1">
    <location>
        <begin position="36"/>
        <end position="85"/>
    </location>
</feature>
<dbReference type="AlphaFoldDB" id="A0AA40I6J7"/>
<name>A0AA40I6J7_CNENI</name>
<reference evidence="2" key="1">
    <citation type="submission" date="2023-06" db="EMBL/GenBank/DDBJ databases">
        <title>Reference genome for the Northern bat (Eptesicus nilssonii), a most northern bat species.</title>
        <authorList>
            <person name="Laine V.N."/>
            <person name="Pulliainen A.T."/>
            <person name="Lilley T.M."/>
        </authorList>
    </citation>
    <scope>NUCLEOTIDE SEQUENCE</scope>
    <source>
        <strain evidence="2">BLF_Eptnil</strain>
        <tissue evidence="2">Kidney</tissue>
    </source>
</reference>
<dbReference type="Proteomes" id="UP001177744">
    <property type="component" value="Unassembled WGS sequence"/>
</dbReference>
<gene>
    <name evidence="2" type="ORF">QTO34_014541</name>
</gene>
<comment type="caution">
    <text evidence="2">The sequence shown here is derived from an EMBL/GenBank/DDBJ whole genome shotgun (WGS) entry which is preliminary data.</text>
</comment>
<proteinExistence type="predicted"/>
<evidence type="ECO:0000313" key="2">
    <source>
        <dbReference type="EMBL" id="KAK1343983.1"/>
    </source>
</evidence>
<feature type="region of interest" description="Disordered" evidence="1">
    <location>
        <begin position="120"/>
        <end position="141"/>
    </location>
</feature>
<accession>A0AA40I6J7</accession>
<evidence type="ECO:0000313" key="3">
    <source>
        <dbReference type="Proteomes" id="UP001177744"/>
    </source>
</evidence>
<evidence type="ECO:0000256" key="1">
    <source>
        <dbReference type="SAM" id="MobiDB-lite"/>
    </source>
</evidence>
<feature type="compositionally biased region" description="Basic and acidic residues" evidence="1">
    <location>
        <begin position="68"/>
        <end position="77"/>
    </location>
</feature>
<dbReference type="EMBL" id="JAULJE010000004">
    <property type="protein sequence ID" value="KAK1343983.1"/>
    <property type="molecule type" value="Genomic_DNA"/>
</dbReference>
<organism evidence="2 3">
    <name type="scientific">Cnephaeus nilssonii</name>
    <name type="common">Northern bat</name>
    <name type="synonym">Eptesicus nilssonii</name>
    <dbReference type="NCBI Taxonomy" id="3371016"/>
    <lineage>
        <taxon>Eukaryota</taxon>
        <taxon>Metazoa</taxon>
        <taxon>Chordata</taxon>
        <taxon>Craniata</taxon>
        <taxon>Vertebrata</taxon>
        <taxon>Euteleostomi</taxon>
        <taxon>Mammalia</taxon>
        <taxon>Eutheria</taxon>
        <taxon>Laurasiatheria</taxon>
        <taxon>Chiroptera</taxon>
        <taxon>Yangochiroptera</taxon>
        <taxon>Vespertilionidae</taxon>
        <taxon>Cnephaeus</taxon>
    </lineage>
</organism>
<keyword evidence="3" id="KW-1185">Reference proteome</keyword>